<accession>A0ABQ9G457</accession>
<gene>
    <name evidence="2" type="ORF">PR048_031048</name>
</gene>
<feature type="region of interest" description="Disordered" evidence="1">
    <location>
        <begin position="67"/>
        <end position="98"/>
    </location>
</feature>
<feature type="region of interest" description="Disordered" evidence="1">
    <location>
        <begin position="1"/>
        <end position="23"/>
    </location>
</feature>
<keyword evidence="3" id="KW-1185">Reference proteome</keyword>
<feature type="region of interest" description="Disordered" evidence="1">
    <location>
        <begin position="431"/>
        <end position="469"/>
    </location>
</feature>
<organism evidence="2 3">
    <name type="scientific">Dryococelus australis</name>
    <dbReference type="NCBI Taxonomy" id="614101"/>
    <lineage>
        <taxon>Eukaryota</taxon>
        <taxon>Metazoa</taxon>
        <taxon>Ecdysozoa</taxon>
        <taxon>Arthropoda</taxon>
        <taxon>Hexapoda</taxon>
        <taxon>Insecta</taxon>
        <taxon>Pterygota</taxon>
        <taxon>Neoptera</taxon>
        <taxon>Polyneoptera</taxon>
        <taxon>Phasmatodea</taxon>
        <taxon>Verophasmatodea</taxon>
        <taxon>Anareolatae</taxon>
        <taxon>Phasmatidae</taxon>
        <taxon>Eurycanthinae</taxon>
        <taxon>Dryococelus</taxon>
    </lineage>
</organism>
<feature type="compositionally biased region" description="Basic and acidic residues" evidence="1">
    <location>
        <begin position="1"/>
        <end position="14"/>
    </location>
</feature>
<comment type="caution">
    <text evidence="2">The sequence shown here is derived from an EMBL/GenBank/DDBJ whole genome shotgun (WGS) entry which is preliminary data.</text>
</comment>
<name>A0ABQ9G457_9NEOP</name>
<reference evidence="2 3" key="1">
    <citation type="submission" date="2023-02" db="EMBL/GenBank/DDBJ databases">
        <title>LHISI_Scaffold_Assembly.</title>
        <authorList>
            <person name="Stuart O.P."/>
            <person name="Cleave R."/>
            <person name="Magrath M.J.L."/>
            <person name="Mikheyev A.S."/>
        </authorList>
    </citation>
    <scope>NUCLEOTIDE SEQUENCE [LARGE SCALE GENOMIC DNA]</scope>
    <source>
        <strain evidence="2">Daus_M_001</strain>
        <tissue evidence="2">Leg muscle</tissue>
    </source>
</reference>
<proteinExistence type="predicted"/>
<evidence type="ECO:0000313" key="2">
    <source>
        <dbReference type="EMBL" id="KAJ8867249.1"/>
    </source>
</evidence>
<evidence type="ECO:0000256" key="1">
    <source>
        <dbReference type="SAM" id="MobiDB-lite"/>
    </source>
</evidence>
<protein>
    <submittedName>
        <fullName evidence="2">Uncharacterized protein</fullName>
    </submittedName>
</protein>
<sequence length="623" mass="69165">MEQRRNARVRETGDPRVNPPSGGIVRLNKEINSCRTQIITSESPLPPCFLSNFPGTSEQVKRVFGNGMNTRKPATRSTAERHSSGPHPRPDQRHTVDGCTDDGVLEVGRWWWTAKWGWPEGEGEKKGVAAPWMDVQGVLLLGECSFHNSCYIVPGSRGLSQRQSDNSCRQMQQGSEECDLRGQKYIYSPGKRPIRGLAAPISLYRSAVQGSSRQVHQLLPRARQLISTVYVIDYNQIRHDERANEMQAKVNEEIALPPIERQQRISIYCGTQRATICTAVDISMSASSHCSTTFSRQAMTDEKNSSMLEIRPVFLHRFSPLLAEKRGSYKGHTGTLYSRTIASTRSYRRRSAREATSGREICDCEYQGVKVVLAGWTIGLDAWAEDIINDGNRYTAHCRVWFGAGTNEVRVFAIPPRHMLQFGEVDFGRKPAASRRSSRLRGSIEHPWGAGARVSMPPEADGGRVVQCNSVSSSLGPAARARSVNYTDSHSGSVISITPGGDGGQTRTSPRLREAHHAPANRPPSSSIKMKRTKDTSGRHRGEDKFSDFFLALTVVAPPIWGAGGSGFESGRVVKWSSARMQGWGEREIPEKTPRTSGIVRHYSLHAKIREPNPGRPGRRWVV</sequence>
<dbReference type="EMBL" id="JARBHB010000015">
    <property type="protein sequence ID" value="KAJ8867249.1"/>
    <property type="molecule type" value="Genomic_DNA"/>
</dbReference>
<dbReference type="Proteomes" id="UP001159363">
    <property type="component" value="Chromosome 14"/>
</dbReference>
<feature type="region of interest" description="Disordered" evidence="1">
    <location>
        <begin position="483"/>
        <end position="541"/>
    </location>
</feature>
<feature type="compositionally biased region" description="Polar residues" evidence="1">
    <location>
        <begin position="484"/>
        <end position="496"/>
    </location>
</feature>
<evidence type="ECO:0000313" key="3">
    <source>
        <dbReference type="Proteomes" id="UP001159363"/>
    </source>
</evidence>
<feature type="compositionally biased region" description="Basic and acidic residues" evidence="1">
    <location>
        <begin position="78"/>
        <end position="96"/>
    </location>
</feature>